<dbReference type="AlphaFoldDB" id="A0A1G1ZNY4"/>
<dbReference type="GO" id="GO:0006281">
    <property type="term" value="P:DNA repair"/>
    <property type="evidence" value="ECO:0007669"/>
    <property type="project" value="UniProtKB-UniRule"/>
</dbReference>
<evidence type="ECO:0000256" key="4">
    <source>
        <dbReference type="ARBA" id="ARBA00022833"/>
    </source>
</evidence>
<dbReference type="GO" id="GO:0003677">
    <property type="term" value="F:DNA binding"/>
    <property type="evidence" value="ECO:0007669"/>
    <property type="project" value="UniProtKB-UniRule"/>
</dbReference>
<dbReference type="InterPro" id="IPR006171">
    <property type="entry name" value="TOPRIM_dom"/>
</dbReference>
<dbReference type="GO" id="GO:0008270">
    <property type="term" value="F:zinc ion binding"/>
    <property type="evidence" value="ECO:0007669"/>
    <property type="project" value="UniProtKB-KW"/>
</dbReference>
<sequence length="211" mass="23390">MLPDPIKKFIDLFSKLPGIGPRQATRLAFHISSAGKSNIEELAKIIYGLSDIKTCSLCFTSHNNAGYEIRNTRENTKKNLCPICSNPQRRKDIIAIIEKETDLISIERTKKFNGRYLVLGDLKKDGVLESVQKLRLNSLKNWIKKECAGQADEIVLAMNPTTYGDLNASLIANELKDSAKKITRLGRGIPTGGEIEFADEETLGAALDKRG</sequence>
<dbReference type="STRING" id="1798407.A3A16_01755"/>
<dbReference type="Pfam" id="PF21175">
    <property type="entry name" value="RecR_C"/>
    <property type="match status" value="1"/>
</dbReference>
<dbReference type="Gene3D" id="1.10.8.420">
    <property type="entry name" value="RecR Domain 1"/>
    <property type="match status" value="1"/>
</dbReference>
<evidence type="ECO:0000256" key="3">
    <source>
        <dbReference type="ARBA" id="ARBA00022771"/>
    </source>
</evidence>
<dbReference type="EMBL" id="MHJJ01000008">
    <property type="protein sequence ID" value="OGY65567.1"/>
    <property type="molecule type" value="Genomic_DNA"/>
</dbReference>
<feature type="domain" description="Toprim" evidence="8">
    <location>
        <begin position="92"/>
        <end position="190"/>
    </location>
</feature>
<evidence type="ECO:0000256" key="5">
    <source>
        <dbReference type="ARBA" id="ARBA00023172"/>
    </source>
</evidence>
<keyword evidence="4 7" id="KW-0862">Zinc</keyword>
<comment type="caution">
    <text evidence="7">Lacks conserved residue(s) required for the propagation of feature annotation.</text>
</comment>
<organism evidence="9 10">
    <name type="scientific">Candidatus Harrisonbacteria bacterium RIFCSPLOWO2_01_FULL_44_18</name>
    <dbReference type="NCBI Taxonomy" id="1798407"/>
    <lineage>
        <taxon>Bacteria</taxon>
        <taxon>Candidatus Harrisoniibacteriota</taxon>
    </lineage>
</organism>
<dbReference type="HAMAP" id="MF_00017">
    <property type="entry name" value="RecR"/>
    <property type="match status" value="1"/>
</dbReference>
<keyword evidence="5 7" id="KW-0233">DNA recombination</keyword>
<evidence type="ECO:0000313" key="10">
    <source>
        <dbReference type="Proteomes" id="UP000177942"/>
    </source>
</evidence>
<keyword evidence="6 7" id="KW-0234">DNA repair</keyword>
<dbReference type="PANTHER" id="PTHR30446">
    <property type="entry name" value="RECOMBINATION PROTEIN RECR"/>
    <property type="match status" value="1"/>
</dbReference>
<dbReference type="PROSITE" id="PS50880">
    <property type="entry name" value="TOPRIM"/>
    <property type="match status" value="1"/>
</dbReference>
<gene>
    <name evidence="7" type="primary">recR</name>
    <name evidence="9" type="ORF">A3A16_01755</name>
</gene>
<evidence type="ECO:0000256" key="6">
    <source>
        <dbReference type="ARBA" id="ARBA00023204"/>
    </source>
</evidence>
<evidence type="ECO:0000256" key="7">
    <source>
        <dbReference type="HAMAP-Rule" id="MF_00017"/>
    </source>
</evidence>
<evidence type="ECO:0000256" key="1">
    <source>
        <dbReference type="ARBA" id="ARBA00022723"/>
    </source>
</evidence>
<dbReference type="GO" id="GO:0006310">
    <property type="term" value="P:DNA recombination"/>
    <property type="evidence" value="ECO:0007669"/>
    <property type="project" value="UniProtKB-UniRule"/>
</dbReference>
<dbReference type="SUPFAM" id="SSF111304">
    <property type="entry name" value="Recombination protein RecR"/>
    <property type="match status" value="1"/>
</dbReference>
<dbReference type="InterPro" id="IPR000093">
    <property type="entry name" value="DNA_Rcmb_RecR"/>
</dbReference>
<comment type="caution">
    <text evidence="9">The sequence shown here is derived from an EMBL/GenBank/DDBJ whole genome shotgun (WGS) entry which is preliminary data.</text>
</comment>
<dbReference type="PANTHER" id="PTHR30446:SF0">
    <property type="entry name" value="RECOMBINATION PROTEIN RECR"/>
    <property type="match status" value="1"/>
</dbReference>
<comment type="similarity">
    <text evidence="7">Belongs to the RecR family.</text>
</comment>
<name>A0A1G1ZNY4_9BACT</name>
<accession>A0A1G1ZNY4</accession>
<keyword evidence="2 7" id="KW-0227">DNA damage</keyword>
<evidence type="ECO:0000256" key="2">
    <source>
        <dbReference type="ARBA" id="ARBA00022763"/>
    </source>
</evidence>
<evidence type="ECO:0000259" key="8">
    <source>
        <dbReference type="PROSITE" id="PS50880"/>
    </source>
</evidence>
<reference evidence="9 10" key="1">
    <citation type="journal article" date="2016" name="Nat. Commun.">
        <title>Thousands of microbial genomes shed light on interconnected biogeochemical processes in an aquifer system.</title>
        <authorList>
            <person name="Anantharaman K."/>
            <person name="Brown C.T."/>
            <person name="Hug L.A."/>
            <person name="Sharon I."/>
            <person name="Castelle C.J."/>
            <person name="Probst A.J."/>
            <person name="Thomas B.C."/>
            <person name="Singh A."/>
            <person name="Wilkins M.J."/>
            <person name="Karaoz U."/>
            <person name="Brodie E.L."/>
            <person name="Williams K.H."/>
            <person name="Hubbard S.S."/>
            <person name="Banfield J.F."/>
        </authorList>
    </citation>
    <scope>NUCLEOTIDE SEQUENCE [LARGE SCALE GENOMIC DNA]</scope>
</reference>
<protein>
    <recommendedName>
        <fullName evidence="7">Recombination protein RecR</fullName>
    </recommendedName>
</protein>
<evidence type="ECO:0000313" key="9">
    <source>
        <dbReference type="EMBL" id="OGY65567.1"/>
    </source>
</evidence>
<dbReference type="Pfam" id="PF21176">
    <property type="entry name" value="RecR_HhH"/>
    <property type="match status" value="1"/>
</dbReference>
<keyword evidence="3 7" id="KW-0863">Zinc-finger</keyword>
<comment type="function">
    <text evidence="7">May play a role in DNA repair. It seems to be involved in an RecBC-independent recombinational process of DNA repair. It may act with RecF and RecO.</text>
</comment>
<keyword evidence="1 7" id="KW-0479">Metal-binding</keyword>
<dbReference type="InterPro" id="IPR023627">
    <property type="entry name" value="Rcmb_RecR"/>
</dbReference>
<proteinExistence type="inferred from homology"/>
<dbReference type="Gene3D" id="3.40.1360.10">
    <property type="match status" value="1"/>
</dbReference>
<dbReference type="Pfam" id="PF13662">
    <property type="entry name" value="Toprim_4"/>
    <property type="match status" value="1"/>
</dbReference>
<dbReference type="Proteomes" id="UP000177942">
    <property type="component" value="Unassembled WGS sequence"/>
</dbReference>